<dbReference type="PROSITE" id="PS51841">
    <property type="entry name" value="LTD"/>
    <property type="match status" value="1"/>
</dbReference>
<dbReference type="EMBL" id="BOMW01000037">
    <property type="protein sequence ID" value="GIF06559.1"/>
    <property type="molecule type" value="Genomic_DNA"/>
</dbReference>
<feature type="domain" description="LTD" evidence="2">
    <location>
        <begin position="192"/>
        <end position="310"/>
    </location>
</feature>
<proteinExistence type="predicted"/>
<dbReference type="Proteomes" id="UP000629619">
    <property type="component" value="Unassembled WGS sequence"/>
</dbReference>
<dbReference type="InterPro" id="IPR001322">
    <property type="entry name" value="Lamin_tail_dom"/>
</dbReference>
<evidence type="ECO:0000313" key="3">
    <source>
        <dbReference type="EMBL" id="GIF06559.1"/>
    </source>
</evidence>
<evidence type="ECO:0000259" key="2">
    <source>
        <dbReference type="PROSITE" id="PS51841"/>
    </source>
</evidence>
<keyword evidence="1" id="KW-0732">Signal</keyword>
<reference evidence="3" key="1">
    <citation type="submission" date="2021-01" db="EMBL/GenBank/DDBJ databases">
        <title>Whole genome shotgun sequence of Actinoplanes siamensis NBRC 109076.</title>
        <authorList>
            <person name="Komaki H."/>
            <person name="Tamura T."/>
        </authorList>
    </citation>
    <scope>NUCLEOTIDE SEQUENCE</scope>
    <source>
        <strain evidence="3">NBRC 109076</strain>
    </source>
</reference>
<feature type="signal peptide" evidence="1">
    <location>
        <begin position="1"/>
        <end position="25"/>
    </location>
</feature>
<dbReference type="SUPFAM" id="SSF50199">
    <property type="entry name" value="Staphylococcal nuclease"/>
    <property type="match status" value="1"/>
</dbReference>
<organism evidence="3 4">
    <name type="scientific">Actinoplanes siamensis</name>
    <dbReference type="NCBI Taxonomy" id="1223317"/>
    <lineage>
        <taxon>Bacteria</taxon>
        <taxon>Bacillati</taxon>
        <taxon>Actinomycetota</taxon>
        <taxon>Actinomycetes</taxon>
        <taxon>Micromonosporales</taxon>
        <taxon>Micromonosporaceae</taxon>
        <taxon>Actinoplanes</taxon>
    </lineage>
</organism>
<gene>
    <name evidence="3" type="ORF">Asi03nite_40970</name>
</gene>
<name>A0A919N8R0_9ACTN</name>
<dbReference type="InterPro" id="IPR036415">
    <property type="entry name" value="Lamin_tail_dom_sf"/>
</dbReference>
<keyword evidence="4" id="KW-1185">Reference proteome</keyword>
<dbReference type="Gene3D" id="2.40.50.90">
    <property type="match status" value="1"/>
</dbReference>
<dbReference type="Pfam" id="PF00932">
    <property type="entry name" value="LTD"/>
    <property type="match status" value="1"/>
</dbReference>
<dbReference type="RefSeq" id="WP_203681970.1">
    <property type="nucleotide sequence ID" value="NZ_BOMW01000037.1"/>
</dbReference>
<dbReference type="PROSITE" id="PS51257">
    <property type="entry name" value="PROKAR_LIPOPROTEIN"/>
    <property type="match status" value="1"/>
</dbReference>
<dbReference type="AlphaFoldDB" id="A0A919N8R0"/>
<feature type="chain" id="PRO_5037173436" description="LTD domain-containing protein" evidence="1">
    <location>
        <begin position="26"/>
        <end position="410"/>
    </location>
</feature>
<evidence type="ECO:0000256" key="1">
    <source>
        <dbReference type="SAM" id="SignalP"/>
    </source>
</evidence>
<evidence type="ECO:0000313" key="4">
    <source>
        <dbReference type="Proteomes" id="UP000629619"/>
    </source>
</evidence>
<accession>A0A919N8R0</accession>
<dbReference type="Gene3D" id="2.60.40.1260">
    <property type="entry name" value="Lamin Tail domain"/>
    <property type="match status" value="1"/>
</dbReference>
<protein>
    <recommendedName>
        <fullName evidence="2">LTD domain-containing protein</fullName>
    </recommendedName>
</protein>
<dbReference type="InterPro" id="IPR035437">
    <property type="entry name" value="SNase_OB-fold_sf"/>
</dbReference>
<comment type="caution">
    <text evidence="3">The sequence shown here is derived from an EMBL/GenBank/DDBJ whole genome shotgun (WGS) entry which is preliminary data.</text>
</comment>
<dbReference type="SUPFAM" id="SSF74853">
    <property type="entry name" value="Lamin A/C globular tail domain"/>
    <property type="match status" value="1"/>
</dbReference>
<sequence length="410" mass="43714">MLRRLATLAASAALLVSGFSAPAQAATVACRPGAGSPRCVVWTGTVAWVPDGDTLLVSVAGKRARSIRVIGVQAMEQYAYSPRPARRRGECHALEATARVEQLVKAGKGVVRLTAQHASSSSRGRPLRSVAVKIKGRWLDIGQDLVRSGFVLGLSFPGETAWDSVYAVASADAALAHRRIWDDDYCGAGPARGARLTVSANSDPDGTDTLDLNGEWIRIGNPGSRTVDVSGWWVRDSGLRRYTFKRGTVVPAGGRIYVHVGKGRDTATDKYWGLTAPILTNVDPVRPGAGDGAYLFDPQGDLRQAFVYPCRVRCGSPLTGKIDLQVAHDGAGRVSVVNVSRRAVDLQGHVVIGGRYQYRFRERTVLPPGGSMDVPLGNGGAVVKKAGGEVRLQTADMWTVVCRAWGSGKC</sequence>